<sequence length="70" mass="7904">MMNTLAYRARTQRYTISSQTKQLLMMNQQVRSATTNITVRNSRRAMIKLAQISAIPLWNIICSVSDAVGS</sequence>
<name>A0A5J4VVP1_9EUKA</name>
<evidence type="ECO:0000313" key="1">
    <source>
        <dbReference type="EMBL" id="KAA6386530.1"/>
    </source>
</evidence>
<gene>
    <name evidence="1" type="ORF">EZS28_017945</name>
</gene>
<protein>
    <submittedName>
        <fullName evidence="1">Uncharacterized protein</fullName>
    </submittedName>
</protein>
<organism evidence="1 2">
    <name type="scientific">Streblomastix strix</name>
    <dbReference type="NCBI Taxonomy" id="222440"/>
    <lineage>
        <taxon>Eukaryota</taxon>
        <taxon>Metamonada</taxon>
        <taxon>Preaxostyla</taxon>
        <taxon>Oxymonadida</taxon>
        <taxon>Streblomastigidae</taxon>
        <taxon>Streblomastix</taxon>
    </lineage>
</organism>
<accession>A0A5J4VVP1</accession>
<dbReference type="Proteomes" id="UP000324800">
    <property type="component" value="Unassembled WGS sequence"/>
</dbReference>
<dbReference type="EMBL" id="SNRW01004765">
    <property type="protein sequence ID" value="KAA6386530.1"/>
    <property type="molecule type" value="Genomic_DNA"/>
</dbReference>
<proteinExistence type="predicted"/>
<comment type="caution">
    <text evidence="1">The sequence shown here is derived from an EMBL/GenBank/DDBJ whole genome shotgun (WGS) entry which is preliminary data.</text>
</comment>
<reference evidence="1 2" key="1">
    <citation type="submission" date="2019-03" db="EMBL/GenBank/DDBJ databases">
        <title>Single cell metagenomics reveals metabolic interactions within the superorganism composed of flagellate Streblomastix strix and complex community of Bacteroidetes bacteria on its surface.</title>
        <authorList>
            <person name="Treitli S.C."/>
            <person name="Kolisko M."/>
            <person name="Husnik F."/>
            <person name="Keeling P."/>
            <person name="Hampl V."/>
        </authorList>
    </citation>
    <scope>NUCLEOTIDE SEQUENCE [LARGE SCALE GENOMIC DNA]</scope>
    <source>
        <strain evidence="1">ST1C</strain>
    </source>
</reference>
<evidence type="ECO:0000313" key="2">
    <source>
        <dbReference type="Proteomes" id="UP000324800"/>
    </source>
</evidence>
<dbReference type="AlphaFoldDB" id="A0A5J4VVP1"/>